<evidence type="ECO:0000313" key="4">
    <source>
        <dbReference type="Proteomes" id="UP000248795"/>
    </source>
</evidence>
<feature type="domain" description="DUF6867" evidence="2">
    <location>
        <begin position="8"/>
        <end position="112"/>
    </location>
</feature>
<feature type="transmembrane region" description="Helical" evidence="1">
    <location>
        <begin position="38"/>
        <end position="60"/>
    </location>
</feature>
<keyword evidence="1" id="KW-1133">Transmembrane helix</keyword>
<keyword evidence="1" id="KW-0812">Transmembrane</keyword>
<dbReference type="InterPro" id="IPR049201">
    <property type="entry name" value="DUF6867"/>
</dbReference>
<evidence type="ECO:0000259" key="2">
    <source>
        <dbReference type="Pfam" id="PF21741"/>
    </source>
</evidence>
<reference evidence="4" key="1">
    <citation type="submission" date="2018-06" db="EMBL/GenBank/DDBJ databases">
        <title>Aestuariibacter litoralis strain KCTC 52945T.</title>
        <authorList>
            <person name="Li X."/>
            <person name="Salam N."/>
            <person name="Li J.-L."/>
            <person name="Chen Y.-M."/>
            <person name="Yang Z.-W."/>
            <person name="Zhang L.-Y."/>
            <person name="Han M.-X."/>
            <person name="Xiao M."/>
            <person name="Li W.-J."/>
        </authorList>
    </citation>
    <scope>NUCLEOTIDE SEQUENCE [LARGE SCALE GENOMIC DNA]</scope>
    <source>
        <strain evidence="4">KCTC 52945</strain>
    </source>
</reference>
<sequence>MSLFVEDNLWIFLIMTVFFGGGAAFLAGRGLAIKWRPLWMAVLAMVPLTLGLRFLHFALFGADLTSLHYLITDFVILLAFCLLGYRMTIAKKMVRQYPWLYQAAGPLGWKTKG</sequence>
<feature type="transmembrane region" description="Helical" evidence="1">
    <location>
        <begin position="66"/>
        <end position="85"/>
    </location>
</feature>
<dbReference type="Proteomes" id="UP000248795">
    <property type="component" value="Unassembled WGS sequence"/>
</dbReference>
<feature type="transmembrane region" description="Helical" evidence="1">
    <location>
        <begin position="12"/>
        <end position="31"/>
    </location>
</feature>
<dbReference type="RefSeq" id="WP_111199978.1">
    <property type="nucleotide sequence ID" value="NZ_QKVK01000010.1"/>
</dbReference>
<accession>A0A2W2B5Q7</accession>
<gene>
    <name evidence="3" type="ORF">DK847_18240</name>
</gene>
<organism evidence="3 4">
    <name type="scientific">Aestuariivirga litoralis</name>
    <dbReference type="NCBI Taxonomy" id="2650924"/>
    <lineage>
        <taxon>Bacteria</taxon>
        <taxon>Pseudomonadati</taxon>
        <taxon>Pseudomonadota</taxon>
        <taxon>Alphaproteobacteria</taxon>
        <taxon>Hyphomicrobiales</taxon>
        <taxon>Aestuariivirgaceae</taxon>
        <taxon>Aestuariivirga</taxon>
    </lineage>
</organism>
<dbReference type="AlphaFoldDB" id="A0A2W2B5Q7"/>
<evidence type="ECO:0000256" key="1">
    <source>
        <dbReference type="SAM" id="Phobius"/>
    </source>
</evidence>
<dbReference type="Pfam" id="PF21741">
    <property type="entry name" value="DUF6867"/>
    <property type="match status" value="1"/>
</dbReference>
<dbReference type="EMBL" id="QKVK01000010">
    <property type="protein sequence ID" value="PZF75458.1"/>
    <property type="molecule type" value="Genomic_DNA"/>
</dbReference>
<comment type="caution">
    <text evidence="3">The sequence shown here is derived from an EMBL/GenBank/DDBJ whole genome shotgun (WGS) entry which is preliminary data.</text>
</comment>
<keyword evidence="4" id="KW-1185">Reference proteome</keyword>
<keyword evidence="1" id="KW-0472">Membrane</keyword>
<evidence type="ECO:0000313" key="3">
    <source>
        <dbReference type="EMBL" id="PZF75458.1"/>
    </source>
</evidence>
<protein>
    <recommendedName>
        <fullName evidence="2">DUF6867 domain-containing protein</fullName>
    </recommendedName>
</protein>
<proteinExistence type="predicted"/>
<name>A0A2W2B5Q7_9HYPH</name>